<dbReference type="Proteomes" id="UP000828924">
    <property type="component" value="Chromosome"/>
</dbReference>
<accession>A0ABY3WKU8</accession>
<dbReference type="RefSeq" id="WP_242331930.1">
    <property type="nucleotide sequence ID" value="NZ_CP071872.1"/>
</dbReference>
<reference evidence="1 2" key="1">
    <citation type="submission" date="2021-03" db="EMBL/GenBank/DDBJ databases">
        <title>Complete genome of Streptomyces formicae strain 1H-GS9 (DSM 100524).</title>
        <authorList>
            <person name="Atanasov K.E."/>
            <person name="Altabella T."/>
            <person name="Ferrer A."/>
        </authorList>
    </citation>
    <scope>NUCLEOTIDE SEQUENCE [LARGE SCALE GENOMIC DNA]</scope>
    <source>
        <strain evidence="1 2">1H-GS9</strain>
    </source>
</reference>
<evidence type="ECO:0000313" key="1">
    <source>
        <dbReference type="EMBL" id="UNM13216.1"/>
    </source>
</evidence>
<keyword evidence="2" id="KW-1185">Reference proteome</keyword>
<proteinExistence type="predicted"/>
<name>A0ABY3WKU8_9ACTN</name>
<sequence length="165" mass="19077">MKELGGKLVDHVESSLETSRIDWHQRLEYLGLPDRRIAELWNTSHRSSISKAIVEQFGKEKESSPIISKDTRIAMANSTYVYNEIEYLLDDEGAPLRRPSEGIVRKLYDELTKYCVKKIVDRVEESPPGKQIDLRGLSFSLKEWGATREARPWISDCKKDLKGYF</sequence>
<dbReference type="EMBL" id="CP071872">
    <property type="protein sequence ID" value="UNM13216.1"/>
    <property type="molecule type" value="Genomic_DNA"/>
</dbReference>
<protein>
    <submittedName>
        <fullName evidence="1">Uncharacterized protein</fullName>
    </submittedName>
</protein>
<organism evidence="1 2">
    <name type="scientific">Streptomyces formicae</name>
    <dbReference type="NCBI Taxonomy" id="1616117"/>
    <lineage>
        <taxon>Bacteria</taxon>
        <taxon>Bacillati</taxon>
        <taxon>Actinomycetota</taxon>
        <taxon>Actinomycetes</taxon>
        <taxon>Kitasatosporales</taxon>
        <taxon>Streptomycetaceae</taxon>
        <taxon>Streptomyces</taxon>
    </lineage>
</organism>
<gene>
    <name evidence="1" type="ORF">J4032_18500</name>
</gene>
<evidence type="ECO:0000313" key="2">
    <source>
        <dbReference type="Proteomes" id="UP000828924"/>
    </source>
</evidence>